<evidence type="ECO:0000313" key="1">
    <source>
        <dbReference type="EMBL" id="PJF31797.1"/>
    </source>
</evidence>
<dbReference type="Proteomes" id="UP000228921">
    <property type="component" value="Unassembled WGS sequence"/>
</dbReference>
<protein>
    <recommendedName>
        <fullName evidence="3">DUF4926 domain-containing protein</fullName>
    </recommendedName>
</protein>
<dbReference type="EMBL" id="PGTK01000002">
    <property type="protein sequence ID" value="PJF31797.1"/>
    <property type="molecule type" value="Genomic_DNA"/>
</dbReference>
<dbReference type="Pfam" id="PF16277">
    <property type="entry name" value="DUF4926"/>
    <property type="match status" value="1"/>
</dbReference>
<organism evidence="1 2">
    <name type="scientific">Candidatus Thermofonsia Clade 1 bacterium</name>
    <dbReference type="NCBI Taxonomy" id="2364210"/>
    <lineage>
        <taxon>Bacteria</taxon>
        <taxon>Bacillati</taxon>
        <taxon>Chloroflexota</taxon>
        <taxon>Candidatus Thermofontia</taxon>
        <taxon>Candidatus Thermofonsia Clade 1</taxon>
    </lineage>
</organism>
<evidence type="ECO:0000313" key="2">
    <source>
        <dbReference type="Proteomes" id="UP000228921"/>
    </source>
</evidence>
<dbReference type="AlphaFoldDB" id="A0A2M8P2M6"/>
<reference evidence="1 2" key="1">
    <citation type="submission" date="2017-11" db="EMBL/GenBank/DDBJ databases">
        <title>Evolution of Phototrophy in the Chloroflexi Phylum Driven by Horizontal Gene Transfer.</title>
        <authorList>
            <person name="Ward L.M."/>
            <person name="Hemp J."/>
            <person name="Shih P.M."/>
            <person name="Mcglynn S.E."/>
            <person name="Fischer W."/>
        </authorList>
    </citation>
    <scope>NUCLEOTIDE SEQUENCE [LARGE SCALE GENOMIC DNA]</scope>
    <source>
        <strain evidence="1">CP2_2F</strain>
    </source>
</reference>
<comment type="caution">
    <text evidence="1">The sequence shown here is derived from an EMBL/GenBank/DDBJ whole genome shotgun (WGS) entry which is preliminary data.</text>
</comment>
<name>A0A2M8P2M6_9CHLR</name>
<dbReference type="InterPro" id="IPR032568">
    <property type="entry name" value="DUF4926"/>
</dbReference>
<proteinExistence type="predicted"/>
<gene>
    <name evidence="1" type="ORF">CUN51_02315</name>
</gene>
<evidence type="ECO:0008006" key="3">
    <source>
        <dbReference type="Google" id="ProtNLM"/>
    </source>
</evidence>
<accession>A0A2M8P2M6</accession>
<sequence length="117" mass="12922">MGVLNVKRAAFSAERDLLTGSVEVVSMKGNVIAVDLWRAPMHELDYVVLKVDVPEYGLRAGDIGIIIAEPMGDQPYEVEFTALSGEVIAVLALLRSEIRAARRGEVPHVRQRAWHSQ</sequence>